<sequence length="122" mass="12981">MVTEGVYKGVVGIFIDPSKAPVKRVVLSVKSTHSGEALGEVTVVGGGFAGKVSWICQAEKVQKIIYDEKRGVYSFLEEPVDKPRARAVRLEVCGKASSGKEFCSEIAVVREPGGVAEGALQQ</sequence>
<name>A0A7J3Z6X3_9CREN</name>
<gene>
    <name evidence="1" type="ORF">ENM66_04455</name>
</gene>
<proteinExistence type="predicted"/>
<dbReference type="EMBL" id="DRYQ01000064">
    <property type="protein sequence ID" value="HHQ50584.1"/>
    <property type="molecule type" value="Genomic_DNA"/>
</dbReference>
<evidence type="ECO:0000313" key="1">
    <source>
        <dbReference type="EMBL" id="HHQ50584.1"/>
    </source>
</evidence>
<reference evidence="1" key="1">
    <citation type="journal article" date="2020" name="mSystems">
        <title>Genome- and Community-Level Interaction Insights into Carbon Utilization and Element Cycling Functions of Hydrothermarchaeota in Hydrothermal Sediment.</title>
        <authorList>
            <person name="Zhou Z."/>
            <person name="Liu Y."/>
            <person name="Xu W."/>
            <person name="Pan J."/>
            <person name="Luo Z.H."/>
            <person name="Li M."/>
        </authorList>
    </citation>
    <scope>NUCLEOTIDE SEQUENCE [LARGE SCALE GENOMIC DNA]</scope>
    <source>
        <strain evidence="1">SpSt-1105</strain>
    </source>
</reference>
<organism evidence="1">
    <name type="scientific">Ignisphaera aggregans</name>
    <dbReference type="NCBI Taxonomy" id="334771"/>
    <lineage>
        <taxon>Archaea</taxon>
        <taxon>Thermoproteota</taxon>
        <taxon>Thermoprotei</taxon>
        <taxon>Desulfurococcales</taxon>
        <taxon>Desulfurococcaceae</taxon>
        <taxon>Ignisphaera</taxon>
    </lineage>
</organism>
<protein>
    <submittedName>
        <fullName evidence="1">Uncharacterized protein</fullName>
    </submittedName>
</protein>
<dbReference type="AlphaFoldDB" id="A0A7J3Z6X3"/>
<comment type="caution">
    <text evidence="1">The sequence shown here is derived from an EMBL/GenBank/DDBJ whole genome shotgun (WGS) entry which is preliminary data.</text>
</comment>
<accession>A0A7J3Z6X3</accession>